<accession>A0A495X442</accession>
<dbReference type="EMBL" id="RBXR01000001">
    <property type="protein sequence ID" value="RKT67403.1"/>
    <property type="molecule type" value="Genomic_DNA"/>
</dbReference>
<gene>
    <name evidence="1" type="ORF">DFJ66_0578</name>
</gene>
<evidence type="ECO:0000313" key="2">
    <source>
        <dbReference type="Proteomes" id="UP000272729"/>
    </source>
</evidence>
<comment type="caution">
    <text evidence="1">The sequence shown here is derived from an EMBL/GenBank/DDBJ whole genome shotgun (WGS) entry which is preliminary data.</text>
</comment>
<name>A0A495X442_9PSEU</name>
<keyword evidence="1" id="KW-0560">Oxidoreductase</keyword>
<proteinExistence type="predicted"/>
<dbReference type="GO" id="GO:0004497">
    <property type="term" value="F:monooxygenase activity"/>
    <property type="evidence" value="ECO:0007669"/>
    <property type="project" value="UniProtKB-KW"/>
</dbReference>
<dbReference type="OrthoDB" id="1493813at2"/>
<dbReference type="SUPFAM" id="SSF54909">
    <property type="entry name" value="Dimeric alpha+beta barrel"/>
    <property type="match status" value="1"/>
</dbReference>
<protein>
    <submittedName>
        <fullName evidence="1">Antibiotic biosynthesis monooxygenase</fullName>
    </submittedName>
</protein>
<keyword evidence="2" id="KW-1185">Reference proteome</keyword>
<dbReference type="AlphaFoldDB" id="A0A495X442"/>
<dbReference type="InterPro" id="IPR011008">
    <property type="entry name" value="Dimeric_a/b-barrel"/>
</dbReference>
<dbReference type="Proteomes" id="UP000272729">
    <property type="component" value="Unassembled WGS sequence"/>
</dbReference>
<keyword evidence="1" id="KW-0503">Monooxygenase</keyword>
<evidence type="ECO:0000313" key="1">
    <source>
        <dbReference type="EMBL" id="RKT67403.1"/>
    </source>
</evidence>
<dbReference type="RefSeq" id="WP_147459154.1">
    <property type="nucleotide sequence ID" value="NZ_JBIUBA010000009.1"/>
</dbReference>
<reference evidence="1 2" key="1">
    <citation type="submission" date="2018-10" db="EMBL/GenBank/DDBJ databases">
        <title>Sequencing the genomes of 1000 actinobacteria strains.</title>
        <authorList>
            <person name="Klenk H.-P."/>
        </authorList>
    </citation>
    <scope>NUCLEOTIDE SEQUENCE [LARGE SCALE GENOMIC DNA]</scope>
    <source>
        <strain evidence="1 2">DSM 43911</strain>
    </source>
</reference>
<sequence length="189" mass="20286">MRPDLAREDADVLLVAPFADEFDDRPAGLVASHRLVGTGGSSDGGSDGEEVTVAQFDAVVSREGFTAYRRYRSLTRSERVPGCVVLVRVELAAGTGREWVDLVLDALAHSQDLPPGGISGHFHVSDDGSKVLNYAEWESAAAHVEAVERGGGSVGVGERWERVHGFHGLKSSTVRRYRYADTGDHGQGL</sequence>
<organism evidence="1 2">
    <name type="scientific">Saccharothrix variisporea</name>
    <dbReference type="NCBI Taxonomy" id="543527"/>
    <lineage>
        <taxon>Bacteria</taxon>
        <taxon>Bacillati</taxon>
        <taxon>Actinomycetota</taxon>
        <taxon>Actinomycetes</taxon>
        <taxon>Pseudonocardiales</taxon>
        <taxon>Pseudonocardiaceae</taxon>
        <taxon>Saccharothrix</taxon>
    </lineage>
</organism>
<dbReference type="Gene3D" id="3.30.70.100">
    <property type="match status" value="1"/>
</dbReference>